<comment type="caution">
    <text evidence="3">The sequence shown here is derived from an EMBL/GenBank/DDBJ whole genome shotgun (WGS) entry which is preliminary data.</text>
</comment>
<sequence>MTVFISYRRADSDDIVGRIYDRLADRFGREAIFKDVDAIPLGTDFRQVIDTAVGNCQVLLAVIGRDWLTVTESDGSRRLDSPRDYVRLEIESALERGIPVIPLLVRGATMPQAADLPLAIRDLAHRNGISVRSDPDFKGDMERLIRAIEQLIPNAEVFNPSRRGSNTVPLPNFKQDEKKRILKDIEIYQKEYNGLTEDIDSVVANLETAETNLTRRRLKVQIRLLEEERQPVEDKLKQLQAKLAGLD</sequence>
<feature type="domain" description="TIR" evidence="2">
    <location>
        <begin position="3"/>
        <end position="144"/>
    </location>
</feature>
<evidence type="ECO:0000259" key="2">
    <source>
        <dbReference type="Pfam" id="PF13676"/>
    </source>
</evidence>
<evidence type="ECO:0000313" key="3">
    <source>
        <dbReference type="EMBL" id="TRU42832.1"/>
    </source>
</evidence>
<evidence type="ECO:0000256" key="1">
    <source>
        <dbReference type="SAM" id="Coils"/>
    </source>
</evidence>
<dbReference type="InterPro" id="IPR000157">
    <property type="entry name" value="TIR_dom"/>
</dbReference>
<dbReference type="EMBL" id="SFBI01000012">
    <property type="protein sequence ID" value="TRU42832.1"/>
    <property type="molecule type" value="Genomic_DNA"/>
</dbReference>
<organism evidence="3 4">
    <name type="scientific">Microcystis aeruginosa Ma_MB_S_20031200_S102</name>
    <dbReference type="NCBI Taxonomy" id="2486254"/>
    <lineage>
        <taxon>Bacteria</taxon>
        <taxon>Bacillati</taxon>
        <taxon>Cyanobacteriota</taxon>
        <taxon>Cyanophyceae</taxon>
        <taxon>Oscillatoriophycideae</taxon>
        <taxon>Chroococcales</taxon>
        <taxon>Microcystaceae</taxon>
        <taxon>Microcystis</taxon>
    </lineage>
</organism>
<dbReference type="InterPro" id="IPR035897">
    <property type="entry name" value="Toll_tir_struct_dom_sf"/>
</dbReference>
<name>A0A552F7Y2_MICAE</name>
<dbReference type="SUPFAM" id="SSF52200">
    <property type="entry name" value="Toll/Interleukin receptor TIR domain"/>
    <property type="match status" value="1"/>
</dbReference>
<dbReference type="GO" id="GO:0007165">
    <property type="term" value="P:signal transduction"/>
    <property type="evidence" value="ECO:0007669"/>
    <property type="project" value="InterPro"/>
</dbReference>
<feature type="coiled-coil region" evidence="1">
    <location>
        <begin position="178"/>
        <end position="242"/>
    </location>
</feature>
<gene>
    <name evidence="3" type="ORF">EWV92_00945</name>
</gene>
<dbReference type="AlphaFoldDB" id="A0A552F7Y2"/>
<accession>A0A552F7Y2</accession>
<dbReference type="Gene3D" id="3.40.50.10140">
    <property type="entry name" value="Toll/interleukin-1 receptor homology (TIR) domain"/>
    <property type="match status" value="1"/>
</dbReference>
<proteinExistence type="predicted"/>
<keyword evidence="1" id="KW-0175">Coiled coil</keyword>
<reference evidence="3 4" key="1">
    <citation type="submission" date="2019-01" db="EMBL/GenBank/DDBJ databases">
        <title>Coherence of Microcystis species and biogeography revealed through population genomics.</title>
        <authorList>
            <person name="Perez-Carrascal O.M."/>
            <person name="Terrat Y."/>
            <person name="Giani A."/>
            <person name="Fortin N."/>
            <person name="Tromas N."/>
            <person name="Shapiro B.J."/>
        </authorList>
    </citation>
    <scope>NUCLEOTIDE SEQUENCE [LARGE SCALE GENOMIC DNA]</scope>
    <source>
        <strain evidence="3">Ma_MB_S_20031200_S102</strain>
    </source>
</reference>
<protein>
    <submittedName>
        <fullName evidence="3">TIR domain-containing protein</fullName>
    </submittedName>
</protein>
<dbReference type="Pfam" id="PF13676">
    <property type="entry name" value="TIR_2"/>
    <property type="match status" value="1"/>
</dbReference>
<dbReference type="Proteomes" id="UP000317708">
    <property type="component" value="Unassembled WGS sequence"/>
</dbReference>
<evidence type="ECO:0000313" key="4">
    <source>
        <dbReference type="Proteomes" id="UP000317708"/>
    </source>
</evidence>